<gene>
    <name evidence="1" type="ORF">D6B99_13850</name>
</gene>
<evidence type="ECO:0000313" key="1">
    <source>
        <dbReference type="EMBL" id="AYD48589.1"/>
    </source>
</evidence>
<protein>
    <submittedName>
        <fullName evidence="1">Uncharacterized protein</fullName>
    </submittedName>
</protein>
<dbReference type="OrthoDB" id="657433at2"/>
<accession>A0A386HSF5</accession>
<dbReference type="Proteomes" id="UP000266118">
    <property type="component" value="Chromosome"/>
</dbReference>
<reference evidence="1 2" key="1">
    <citation type="submission" date="2018-09" db="EMBL/GenBank/DDBJ databases">
        <title>Arachidicoccus sp. nov., a bacterium isolated from soil.</title>
        <authorList>
            <person name="Weon H.-Y."/>
            <person name="Kwon S.-W."/>
            <person name="Lee S.A."/>
        </authorList>
    </citation>
    <scope>NUCLEOTIDE SEQUENCE [LARGE SCALE GENOMIC DNA]</scope>
    <source>
        <strain evidence="1 2">KIS59-12</strain>
    </source>
</reference>
<keyword evidence="2" id="KW-1185">Reference proteome</keyword>
<dbReference type="AlphaFoldDB" id="A0A386HSF5"/>
<sequence>MRYIFTFVFSIFFICCFSQHTDSLAKNSKPGPLFYLDNIRVDKVILKDIKPRDIASVNLFKDLNANKSSGQAGKYAVVFFNTKNAVKKYWNFLRSKSDDYAEDFPTPFSDSSAQYILNDSLIKYPNITLQQLNDSNFQNIRVISQAELIRNYNINNKKFGVKIKAILPSKLPF</sequence>
<evidence type="ECO:0000313" key="2">
    <source>
        <dbReference type="Proteomes" id="UP000266118"/>
    </source>
</evidence>
<name>A0A386HSF5_9BACT</name>
<organism evidence="1 2">
    <name type="scientific">Arachidicoccus soli</name>
    <dbReference type="NCBI Taxonomy" id="2341117"/>
    <lineage>
        <taxon>Bacteria</taxon>
        <taxon>Pseudomonadati</taxon>
        <taxon>Bacteroidota</taxon>
        <taxon>Chitinophagia</taxon>
        <taxon>Chitinophagales</taxon>
        <taxon>Chitinophagaceae</taxon>
        <taxon>Arachidicoccus</taxon>
    </lineage>
</organism>
<dbReference type="KEGG" id="ark:D6B99_13850"/>
<proteinExistence type="predicted"/>
<dbReference type="RefSeq" id="WP_119989481.1">
    <property type="nucleotide sequence ID" value="NZ_CP032489.1"/>
</dbReference>
<dbReference type="EMBL" id="CP032489">
    <property type="protein sequence ID" value="AYD48589.1"/>
    <property type="molecule type" value="Genomic_DNA"/>
</dbReference>